<name>J6FCY0_TRIAS</name>
<protein>
    <submittedName>
        <fullName evidence="2">Uncharacterized protein</fullName>
    </submittedName>
</protein>
<feature type="compositionally biased region" description="Basic and acidic residues" evidence="1">
    <location>
        <begin position="98"/>
        <end position="109"/>
    </location>
</feature>
<feature type="region of interest" description="Disordered" evidence="1">
    <location>
        <begin position="95"/>
        <end position="126"/>
    </location>
</feature>
<dbReference type="AlphaFoldDB" id="J6FCY0"/>
<sequence length="238" mass="26472">MSRDISHLLVWTRDEPEIKTPKPYANFEIEMALKELARIAHITASVALASRHAALREVDEKIQIHLDILAENPRDQAAWLRELIVACFPQQQTADVGAHTDDDGWDASHTHTPASTNTDSPSTAEEDAEFALHLDRVAAERNANFAQLHIETLGQSTVDLSIDLAWKMRAYGVNSLQQVMHRRAELISEIAKLHDGFRPWHYGVCGSPDECGLCGPLFVMGSEEGEEGVELDGVEEED</sequence>
<proteinExistence type="predicted"/>
<dbReference type="RefSeq" id="XP_014183878.1">
    <property type="nucleotide sequence ID" value="XM_014328403.1"/>
</dbReference>
<evidence type="ECO:0000313" key="2">
    <source>
        <dbReference type="EMBL" id="EJT52917.1"/>
    </source>
</evidence>
<gene>
    <name evidence="2" type="ORF">A1Q1_00664</name>
</gene>
<organism evidence="2 3">
    <name type="scientific">Trichosporon asahii var. asahii (strain ATCC 90039 / CBS 2479 / JCM 2466 / KCTC 7840 / NBRC 103889/ NCYC 2677 / UAMH 7654)</name>
    <name type="common">Yeast</name>
    <dbReference type="NCBI Taxonomy" id="1186058"/>
    <lineage>
        <taxon>Eukaryota</taxon>
        <taxon>Fungi</taxon>
        <taxon>Dikarya</taxon>
        <taxon>Basidiomycota</taxon>
        <taxon>Agaricomycotina</taxon>
        <taxon>Tremellomycetes</taxon>
        <taxon>Trichosporonales</taxon>
        <taxon>Trichosporonaceae</taxon>
        <taxon>Trichosporon</taxon>
    </lineage>
</organism>
<evidence type="ECO:0000313" key="3">
    <source>
        <dbReference type="Proteomes" id="UP000002748"/>
    </source>
</evidence>
<dbReference type="EMBL" id="ALBS01000012">
    <property type="protein sequence ID" value="EJT52917.1"/>
    <property type="molecule type" value="Genomic_DNA"/>
</dbReference>
<reference evidence="2 3" key="1">
    <citation type="journal article" date="2012" name="Eukaryot. Cell">
        <title>Draft genome sequence of CBS 2479, the standard type strain of Trichosporon asahii.</title>
        <authorList>
            <person name="Yang R.Y."/>
            <person name="Li H.T."/>
            <person name="Zhu H."/>
            <person name="Zhou G.P."/>
            <person name="Wang M."/>
            <person name="Wang L."/>
        </authorList>
    </citation>
    <scope>NUCLEOTIDE SEQUENCE [LARGE SCALE GENOMIC DNA]</scope>
    <source>
        <strain evidence="3">ATCC 90039 / CBS 2479 / JCM 2466 / KCTC 7840 / NCYC 2677 / UAMH 7654</strain>
    </source>
</reference>
<dbReference type="Proteomes" id="UP000002748">
    <property type="component" value="Unassembled WGS sequence"/>
</dbReference>
<dbReference type="HOGENOM" id="CLU_1166552_0_0_1"/>
<dbReference type="KEGG" id="tasa:A1Q1_00664"/>
<dbReference type="GeneID" id="25984178"/>
<feature type="compositionally biased region" description="Polar residues" evidence="1">
    <location>
        <begin position="110"/>
        <end position="123"/>
    </location>
</feature>
<comment type="caution">
    <text evidence="2">The sequence shown here is derived from an EMBL/GenBank/DDBJ whole genome shotgun (WGS) entry which is preliminary data.</text>
</comment>
<accession>J6FCY0</accession>
<dbReference type="VEuPathDB" id="FungiDB:A1Q1_00664"/>
<evidence type="ECO:0000256" key="1">
    <source>
        <dbReference type="SAM" id="MobiDB-lite"/>
    </source>
</evidence>